<dbReference type="Proteomes" id="UP000014243">
    <property type="component" value="Unassembled WGS sequence"/>
</dbReference>
<name>S2RB12_LACPA</name>
<evidence type="ECO:0000313" key="2">
    <source>
        <dbReference type="Proteomes" id="UP000014243"/>
    </source>
</evidence>
<protein>
    <submittedName>
        <fullName evidence="1">UDP-N-acetylmuramoylalanyl-D-glutamate--2, 6-diaminopimelate ligase</fullName>
        <ecNumber evidence="1">6.3.2.13</ecNumber>
    </submittedName>
</protein>
<dbReference type="PATRIC" id="fig|1256206.3.peg.1712"/>
<reference evidence="1 2" key="1">
    <citation type="journal article" date="2013" name="PLoS ONE">
        <title>Lactobacillus paracasei comparative genomics: towards species pan-genome definition and exploitation of diversity.</title>
        <authorList>
            <person name="Smokvina T."/>
            <person name="Wels M."/>
            <person name="Polka J."/>
            <person name="Chervaux C."/>
            <person name="Brisse S."/>
            <person name="Boekhorst J."/>
            <person name="van Hylckama Vlieg J.E."/>
            <person name="Siezen R.J."/>
        </authorList>
    </citation>
    <scope>NUCLEOTIDE SEQUENCE [LARGE SCALE GENOMIC DNA]</scope>
    <source>
        <strain evidence="1 2">Lpp126</strain>
    </source>
</reference>
<evidence type="ECO:0000313" key="1">
    <source>
        <dbReference type="EMBL" id="EPC74459.1"/>
    </source>
</evidence>
<proteinExistence type="predicted"/>
<accession>S2RB12</accession>
<organism evidence="1 2">
    <name type="scientific">Lacticaseibacillus paracasei subsp. paracasei Lpp126</name>
    <dbReference type="NCBI Taxonomy" id="1256206"/>
    <lineage>
        <taxon>Bacteria</taxon>
        <taxon>Bacillati</taxon>
        <taxon>Bacillota</taxon>
        <taxon>Bacilli</taxon>
        <taxon>Lactobacillales</taxon>
        <taxon>Lactobacillaceae</taxon>
        <taxon>Lacticaseibacillus</taxon>
    </lineage>
</organism>
<dbReference type="EMBL" id="ANKC01000798">
    <property type="protein sequence ID" value="EPC74459.1"/>
    <property type="molecule type" value="Genomic_DNA"/>
</dbReference>
<dbReference type="AlphaFoldDB" id="S2RB12"/>
<gene>
    <name evidence="1" type="primary">murE</name>
    <name evidence="1" type="ORF">Lpp126_11133</name>
</gene>
<dbReference type="EC" id="6.3.2.13" evidence="1"/>
<dbReference type="GO" id="GO:0008765">
    <property type="term" value="F:UDP-N-acetylmuramoylalanyl-D-glutamate-2,6-diaminopimelate ligase activity"/>
    <property type="evidence" value="ECO:0007669"/>
    <property type="project" value="UniProtKB-EC"/>
</dbReference>
<keyword evidence="1" id="KW-0436">Ligase</keyword>
<sequence>MALSLRACILLLKEHHLLKSAAIQNTEDVDMTGIAYDSRKVSGPTLFSAKATSSDQFIFPWPRTTVRELMLPRNLTLKATA</sequence>
<comment type="caution">
    <text evidence="1">The sequence shown here is derived from an EMBL/GenBank/DDBJ whole genome shotgun (WGS) entry which is preliminary data.</text>
</comment>